<name>A0A4S8I3R5_9BACT</name>
<keyword evidence="1" id="KW-0489">Methyltransferase</keyword>
<dbReference type="GO" id="GO:0008168">
    <property type="term" value="F:methyltransferase activity"/>
    <property type="evidence" value="ECO:0007669"/>
    <property type="project" value="UniProtKB-KW"/>
</dbReference>
<dbReference type="Gene3D" id="3.40.50.150">
    <property type="entry name" value="Vaccinia Virus protein VP39"/>
    <property type="match status" value="1"/>
</dbReference>
<reference evidence="1 2" key="1">
    <citation type="submission" date="2019-04" db="EMBL/GenBank/DDBJ databases">
        <title>Niastella caeni sp. nov., isolated from activated sludge.</title>
        <authorList>
            <person name="Sheng M."/>
        </authorList>
    </citation>
    <scope>NUCLEOTIDE SEQUENCE [LARGE SCALE GENOMIC DNA]</scope>
    <source>
        <strain evidence="1 2">HX-2-15</strain>
    </source>
</reference>
<accession>A0A4S8I3R5</accession>
<dbReference type="OrthoDB" id="9789123at2"/>
<keyword evidence="2" id="KW-1185">Reference proteome</keyword>
<protein>
    <submittedName>
        <fullName evidence="1">Class I SAM-dependent methyltransferase</fullName>
    </submittedName>
</protein>
<proteinExistence type="predicted"/>
<evidence type="ECO:0000313" key="1">
    <source>
        <dbReference type="EMBL" id="THU41764.1"/>
    </source>
</evidence>
<dbReference type="CDD" id="cd02440">
    <property type="entry name" value="AdoMet_MTases"/>
    <property type="match status" value="1"/>
</dbReference>
<gene>
    <name evidence="1" type="ORF">FAM09_06595</name>
</gene>
<dbReference type="EMBL" id="STFF01000001">
    <property type="protein sequence ID" value="THU41764.1"/>
    <property type="molecule type" value="Genomic_DNA"/>
</dbReference>
<comment type="caution">
    <text evidence="1">The sequence shown here is derived from an EMBL/GenBank/DDBJ whole genome shotgun (WGS) entry which is preliminary data.</text>
</comment>
<dbReference type="Proteomes" id="UP000306918">
    <property type="component" value="Unassembled WGS sequence"/>
</dbReference>
<keyword evidence="1" id="KW-0808">Transferase</keyword>
<dbReference type="PANTHER" id="PTHR43861">
    <property type="entry name" value="TRANS-ACONITATE 2-METHYLTRANSFERASE-RELATED"/>
    <property type="match status" value="1"/>
</dbReference>
<dbReference type="Pfam" id="PF13489">
    <property type="entry name" value="Methyltransf_23"/>
    <property type="match status" value="1"/>
</dbReference>
<dbReference type="SUPFAM" id="SSF53335">
    <property type="entry name" value="S-adenosyl-L-methionine-dependent methyltransferases"/>
    <property type="match status" value="1"/>
</dbReference>
<dbReference type="AlphaFoldDB" id="A0A4S8I3R5"/>
<dbReference type="GO" id="GO:0032259">
    <property type="term" value="P:methylation"/>
    <property type="evidence" value="ECO:0007669"/>
    <property type="project" value="UniProtKB-KW"/>
</dbReference>
<dbReference type="InterPro" id="IPR029063">
    <property type="entry name" value="SAM-dependent_MTases_sf"/>
</dbReference>
<sequence length="315" mass="36134">MQILKVPINQDVFNEQKMKAFVNELKSDALINYIKSRITYQWDEISKQYFSYVEEALFGMRLLSKFSLEGRILEVGSGPGMLVAWLHMNGVNIMGIEPSELGFEFNLQLKNAIWDYYKLPPNLILDLIAEDLDPAVHDKFDLIYSVNVIEHLPKDNIQLAFTKIKNVLAEDGMMYHHCPNYIIPFDPHYGFPLVPMFPQLTGKIKGVANENLWKSFNFITLPQIKKVASAIGMEVSFQHKAMKDSFVRLEEDKEFAERHQTLVKIYPILKKLGIINIFGLIPPVLCTPMTYTLLRKGASGSYDDKGLKISVKQKK</sequence>
<organism evidence="1 2">
    <name type="scientific">Niastella caeni</name>
    <dbReference type="NCBI Taxonomy" id="2569763"/>
    <lineage>
        <taxon>Bacteria</taxon>
        <taxon>Pseudomonadati</taxon>
        <taxon>Bacteroidota</taxon>
        <taxon>Chitinophagia</taxon>
        <taxon>Chitinophagales</taxon>
        <taxon>Chitinophagaceae</taxon>
        <taxon>Niastella</taxon>
    </lineage>
</organism>
<evidence type="ECO:0000313" key="2">
    <source>
        <dbReference type="Proteomes" id="UP000306918"/>
    </source>
</evidence>